<evidence type="ECO:0000313" key="16">
    <source>
        <dbReference type="Proteomes" id="UP000236755"/>
    </source>
</evidence>
<evidence type="ECO:0000256" key="2">
    <source>
        <dbReference type="ARBA" id="ARBA00004447"/>
    </source>
</evidence>
<dbReference type="InterPro" id="IPR016040">
    <property type="entry name" value="NAD(P)-bd_dom"/>
</dbReference>
<dbReference type="SUPFAM" id="SSF51735">
    <property type="entry name" value="NAD(P)-binding Rossmann-fold domains"/>
    <property type="match status" value="1"/>
</dbReference>
<evidence type="ECO:0000256" key="8">
    <source>
        <dbReference type="ARBA" id="ARBA00022968"/>
    </source>
</evidence>
<dbReference type="GO" id="GO:0033320">
    <property type="term" value="P:UDP-D-xylose biosynthetic process"/>
    <property type="evidence" value="ECO:0007669"/>
    <property type="project" value="UniProtKB-UniPathway"/>
</dbReference>
<dbReference type="AlphaFoldDB" id="A0A1H3XGP4"/>
<keyword evidence="8" id="KW-0735">Signal-anchor</keyword>
<dbReference type="UniPathway" id="UPA00796">
    <property type="reaction ID" value="UER00771"/>
</dbReference>
<comment type="similarity">
    <text evidence="4">Belongs to the NAD(P)-dependent epimerase/dehydratase family. UDP-glucuronic acid decarboxylase subfamily.</text>
</comment>
<evidence type="ECO:0000256" key="4">
    <source>
        <dbReference type="ARBA" id="ARBA00007505"/>
    </source>
</evidence>
<keyword evidence="13" id="KW-0456">Lyase</keyword>
<name>A0A1H3XGP4_9EURY</name>
<reference evidence="15 16" key="1">
    <citation type="submission" date="2016-10" db="EMBL/GenBank/DDBJ databases">
        <authorList>
            <person name="de Groot N.N."/>
        </authorList>
    </citation>
    <scope>NUCLEOTIDE SEQUENCE [LARGE SCALE GENOMIC DNA]</scope>
    <source>
        <strain evidence="15 16">CGMCC 1.8712</strain>
    </source>
</reference>
<evidence type="ECO:0000256" key="13">
    <source>
        <dbReference type="ARBA" id="ARBA00023239"/>
    </source>
</evidence>
<dbReference type="EC" id="4.1.1.35" evidence="5"/>
<evidence type="ECO:0000256" key="6">
    <source>
        <dbReference type="ARBA" id="ARBA00022692"/>
    </source>
</evidence>
<keyword evidence="16" id="KW-1185">Reference proteome</keyword>
<evidence type="ECO:0000256" key="10">
    <source>
        <dbReference type="ARBA" id="ARBA00023027"/>
    </source>
</evidence>
<evidence type="ECO:0000259" key="14">
    <source>
        <dbReference type="Pfam" id="PF16363"/>
    </source>
</evidence>
<dbReference type="EMBL" id="FNQT01000001">
    <property type="protein sequence ID" value="SDZ98529.1"/>
    <property type="molecule type" value="Genomic_DNA"/>
</dbReference>
<evidence type="ECO:0000256" key="7">
    <source>
        <dbReference type="ARBA" id="ARBA00022793"/>
    </source>
</evidence>
<dbReference type="Pfam" id="PF16363">
    <property type="entry name" value="GDP_Man_Dehyd"/>
    <property type="match status" value="1"/>
</dbReference>
<dbReference type="InterPro" id="IPR044516">
    <property type="entry name" value="UXS-like"/>
</dbReference>
<gene>
    <name evidence="15" type="ORF">SAMN04488065_1557</name>
</gene>
<dbReference type="Proteomes" id="UP000236755">
    <property type="component" value="Unassembled WGS sequence"/>
</dbReference>
<keyword evidence="11" id="KW-0333">Golgi apparatus</keyword>
<dbReference type="GO" id="GO:0070403">
    <property type="term" value="F:NAD+ binding"/>
    <property type="evidence" value="ECO:0007669"/>
    <property type="project" value="InterPro"/>
</dbReference>
<dbReference type="PANTHER" id="PTHR43078:SF6">
    <property type="entry name" value="UDP-GLUCURONIC ACID DECARBOXYLASE 1"/>
    <property type="match status" value="1"/>
</dbReference>
<comment type="pathway">
    <text evidence="3">Nucleotide-sugar biosynthesis; UDP-alpha-D-xylose biosynthesis; UDP-alpha-D-xylose from UDP-alpha-D-glucuronate: step 1/1.</text>
</comment>
<proteinExistence type="inferred from homology"/>
<feature type="domain" description="NAD(P)-binding" evidence="14">
    <location>
        <begin position="4"/>
        <end position="313"/>
    </location>
</feature>
<keyword evidence="6" id="KW-0812">Transmembrane</keyword>
<keyword evidence="10" id="KW-0520">NAD</keyword>
<protein>
    <recommendedName>
        <fullName evidence="5">UDP-glucuronate decarboxylase</fullName>
        <ecNumber evidence="5">4.1.1.35</ecNumber>
    </recommendedName>
</protein>
<dbReference type="OrthoDB" id="4907at2157"/>
<dbReference type="Gene3D" id="3.40.50.720">
    <property type="entry name" value="NAD(P)-binding Rossmann-like Domain"/>
    <property type="match status" value="1"/>
</dbReference>
<evidence type="ECO:0000256" key="5">
    <source>
        <dbReference type="ARBA" id="ARBA00012290"/>
    </source>
</evidence>
<keyword evidence="9" id="KW-1133">Transmembrane helix</keyword>
<comment type="cofactor">
    <cofactor evidence="1">
        <name>NAD(+)</name>
        <dbReference type="ChEBI" id="CHEBI:57540"/>
    </cofactor>
</comment>
<evidence type="ECO:0000313" key="15">
    <source>
        <dbReference type="EMBL" id="SDZ98529.1"/>
    </source>
</evidence>
<sequence length="325" mass="35897">MQTLITGGSGFIGSHLATLLFEETDDDIILFDDFSTGRSSNVSHLTDHNRVELIEGDVIDKETITPLVQQSDRVFHLAAAVGVQRIVDKPLRSMRTNLIGTENVLDAAVDDQTPVFIASSSELYGKAEAVPFAESDDRVLGPTSSLRWSYASAKAVDESLALAYYRDHDLPVAVGRYFNIVGPRQTGQYGMVIPRFVEQALENKPLTVYGDGTQTRSFTHVTEAVKATYELLTTPEAHGEVINVGAPEATSIKELAERIINLTESNSEITYIPYEEVYSEDFEDPQQREPDVSKLESVLGWHPTTDLDRILNDIIEEQTTVTAST</sequence>
<keyword evidence="7" id="KW-0210">Decarboxylase</keyword>
<evidence type="ECO:0000256" key="1">
    <source>
        <dbReference type="ARBA" id="ARBA00001911"/>
    </source>
</evidence>
<keyword evidence="12" id="KW-0472">Membrane</keyword>
<organism evidence="15 16">
    <name type="scientific">Haloplanus vescus</name>
    <dbReference type="NCBI Taxonomy" id="555874"/>
    <lineage>
        <taxon>Archaea</taxon>
        <taxon>Methanobacteriati</taxon>
        <taxon>Methanobacteriota</taxon>
        <taxon>Stenosarchaea group</taxon>
        <taxon>Halobacteria</taxon>
        <taxon>Halobacteriales</taxon>
        <taxon>Haloferacaceae</taxon>
        <taxon>Haloplanus</taxon>
    </lineage>
</organism>
<dbReference type="GO" id="GO:0042732">
    <property type="term" value="P:D-xylose metabolic process"/>
    <property type="evidence" value="ECO:0007669"/>
    <property type="project" value="InterPro"/>
</dbReference>
<evidence type="ECO:0000256" key="3">
    <source>
        <dbReference type="ARBA" id="ARBA00005100"/>
    </source>
</evidence>
<dbReference type="GO" id="GO:0048040">
    <property type="term" value="F:UDP-glucuronate decarboxylase activity"/>
    <property type="evidence" value="ECO:0007669"/>
    <property type="project" value="UniProtKB-EC"/>
</dbReference>
<dbReference type="GO" id="GO:0005737">
    <property type="term" value="C:cytoplasm"/>
    <property type="evidence" value="ECO:0007669"/>
    <property type="project" value="TreeGrafter"/>
</dbReference>
<dbReference type="InterPro" id="IPR036291">
    <property type="entry name" value="NAD(P)-bd_dom_sf"/>
</dbReference>
<dbReference type="RefSeq" id="WP_092633505.1">
    <property type="nucleotide sequence ID" value="NZ_FNQT01000001.1"/>
</dbReference>
<evidence type="ECO:0000256" key="12">
    <source>
        <dbReference type="ARBA" id="ARBA00023136"/>
    </source>
</evidence>
<accession>A0A1H3XGP4</accession>
<evidence type="ECO:0000256" key="9">
    <source>
        <dbReference type="ARBA" id="ARBA00022989"/>
    </source>
</evidence>
<comment type="subcellular location">
    <subcellularLocation>
        <location evidence="2">Golgi apparatus</location>
        <location evidence="2">Golgi stack membrane</location>
        <topology evidence="2">Single-pass type II membrane protein</topology>
    </subcellularLocation>
</comment>
<evidence type="ECO:0000256" key="11">
    <source>
        <dbReference type="ARBA" id="ARBA00023034"/>
    </source>
</evidence>
<dbReference type="STRING" id="555874.SAMN04488065_1557"/>
<dbReference type="PANTHER" id="PTHR43078">
    <property type="entry name" value="UDP-GLUCURONIC ACID DECARBOXYLASE-RELATED"/>
    <property type="match status" value="1"/>
</dbReference>